<evidence type="ECO:0000313" key="11">
    <source>
        <dbReference type="Proteomes" id="UP001595799"/>
    </source>
</evidence>
<evidence type="ECO:0000256" key="4">
    <source>
        <dbReference type="ARBA" id="ARBA00022832"/>
    </source>
</evidence>
<keyword evidence="5" id="KW-0443">Lipid metabolism</keyword>
<evidence type="ECO:0000256" key="7">
    <source>
        <dbReference type="ARBA" id="ARBA00024328"/>
    </source>
</evidence>
<dbReference type="InterPro" id="IPR036736">
    <property type="entry name" value="ACP-like_sf"/>
</dbReference>
<dbReference type="Pfam" id="PF00550">
    <property type="entry name" value="PP-binding"/>
    <property type="match status" value="1"/>
</dbReference>
<comment type="pathway">
    <text evidence="7">Glycolipid biosynthesis; KDO(2)-lipid A biosynthesis.</text>
</comment>
<keyword evidence="3" id="KW-0597">Phosphoprotein</keyword>
<dbReference type="PROSITE" id="PS00012">
    <property type="entry name" value="PHOSPHOPANTETHEINE"/>
    <property type="match status" value="1"/>
</dbReference>
<evidence type="ECO:0000313" key="10">
    <source>
        <dbReference type="EMBL" id="MFC4350793.1"/>
    </source>
</evidence>
<dbReference type="InterPro" id="IPR003231">
    <property type="entry name" value="ACP"/>
</dbReference>
<evidence type="ECO:0000256" key="1">
    <source>
        <dbReference type="ARBA" id="ARBA00022450"/>
    </source>
</evidence>
<keyword evidence="2" id="KW-0444">Lipid biosynthesis</keyword>
<sequence length="86" mass="9721">MEEMQDNSDSVFQDICGILEQYNRNKIKIAETTDLNSDLNIDSVAAMDIIMEIEDRYEIDIPINLVGELRTVDDLVSAVQKQKDAG</sequence>
<name>A0ABV8UIZ0_9PROT</name>
<evidence type="ECO:0000256" key="3">
    <source>
        <dbReference type="ARBA" id="ARBA00022553"/>
    </source>
</evidence>
<evidence type="ECO:0000256" key="5">
    <source>
        <dbReference type="ARBA" id="ARBA00023098"/>
    </source>
</evidence>
<feature type="domain" description="Carrier" evidence="9">
    <location>
        <begin position="6"/>
        <end position="83"/>
    </location>
</feature>
<gene>
    <name evidence="10" type="ORF">ACFOW6_04465</name>
</gene>
<proteinExistence type="predicted"/>
<dbReference type="PROSITE" id="PS50075">
    <property type="entry name" value="CARRIER"/>
    <property type="match status" value="1"/>
</dbReference>
<evidence type="ECO:0000256" key="6">
    <source>
        <dbReference type="ARBA" id="ARBA00023160"/>
    </source>
</evidence>
<evidence type="ECO:0000259" key="9">
    <source>
        <dbReference type="PROSITE" id="PS50075"/>
    </source>
</evidence>
<organism evidence="10 11">
    <name type="scientific">Fodinicurvata halophila</name>
    <dbReference type="NCBI Taxonomy" id="1419723"/>
    <lineage>
        <taxon>Bacteria</taxon>
        <taxon>Pseudomonadati</taxon>
        <taxon>Pseudomonadota</taxon>
        <taxon>Alphaproteobacteria</taxon>
        <taxon>Rhodospirillales</taxon>
        <taxon>Rhodovibrionaceae</taxon>
        <taxon>Fodinicurvata</taxon>
    </lineage>
</organism>
<dbReference type="EMBL" id="JBHSCW010000002">
    <property type="protein sequence ID" value="MFC4350793.1"/>
    <property type="molecule type" value="Genomic_DNA"/>
</dbReference>
<comment type="caution">
    <text evidence="10">The sequence shown here is derived from an EMBL/GenBank/DDBJ whole genome shotgun (WGS) entry which is preliminary data.</text>
</comment>
<dbReference type="Proteomes" id="UP001595799">
    <property type="component" value="Unassembled WGS sequence"/>
</dbReference>
<dbReference type="InterPro" id="IPR006162">
    <property type="entry name" value="Ppantetheine_attach_site"/>
</dbReference>
<evidence type="ECO:0000256" key="2">
    <source>
        <dbReference type="ARBA" id="ARBA00022516"/>
    </source>
</evidence>
<dbReference type="RefSeq" id="WP_382421132.1">
    <property type="nucleotide sequence ID" value="NZ_JBHSCW010000002.1"/>
</dbReference>
<reference evidence="11" key="1">
    <citation type="journal article" date="2019" name="Int. J. Syst. Evol. Microbiol.">
        <title>The Global Catalogue of Microorganisms (GCM) 10K type strain sequencing project: providing services to taxonomists for standard genome sequencing and annotation.</title>
        <authorList>
            <consortium name="The Broad Institute Genomics Platform"/>
            <consortium name="The Broad Institute Genome Sequencing Center for Infectious Disease"/>
            <person name="Wu L."/>
            <person name="Ma J."/>
        </authorList>
    </citation>
    <scope>NUCLEOTIDE SEQUENCE [LARGE SCALE GENOMIC DNA]</scope>
    <source>
        <strain evidence="11">CECT 8472</strain>
    </source>
</reference>
<keyword evidence="6" id="KW-0275">Fatty acid biosynthesis</keyword>
<keyword evidence="4" id="KW-0276">Fatty acid metabolism</keyword>
<dbReference type="PANTHER" id="PTHR20863">
    <property type="entry name" value="ACYL CARRIER PROTEIN"/>
    <property type="match status" value="1"/>
</dbReference>
<protein>
    <recommendedName>
        <fullName evidence="8">Acyl carrier protein AcpXL</fullName>
    </recommendedName>
</protein>
<keyword evidence="11" id="KW-1185">Reference proteome</keyword>
<dbReference type="Gene3D" id="1.10.1200.10">
    <property type="entry name" value="ACP-like"/>
    <property type="match status" value="1"/>
</dbReference>
<evidence type="ECO:0000256" key="8">
    <source>
        <dbReference type="ARBA" id="ARBA00024402"/>
    </source>
</evidence>
<accession>A0ABV8UIZ0</accession>
<dbReference type="PANTHER" id="PTHR20863:SF76">
    <property type="entry name" value="CARRIER DOMAIN-CONTAINING PROTEIN"/>
    <property type="match status" value="1"/>
</dbReference>
<dbReference type="InterPro" id="IPR009081">
    <property type="entry name" value="PP-bd_ACP"/>
</dbReference>
<keyword evidence="1" id="KW-0596">Phosphopantetheine</keyword>
<dbReference type="SUPFAM" id="SSF47336">
    <property type="entry name" value="ACP-like"/>
    <property type="match status" value="1"/>
</dbReference>